<evidence type="ECO:0000256" key="1">
    <source>
        <dbReference type="ARBA" id="ARBA00005781"/>
    </source>
</evidence>
<dbReference type="Gene3D" id="2.30.30.790">
    <property type="match status" value="1"/>
</dbReference>
<dbReference type="EMBL" id="MHCP01000014">
    <property type="protein sequence ID" value="OGY24328.1"/>
    <property type="molecule type" value="Genomic_DNA"/>
</dbReference>
<comment type="function">
    <text evidence="4">This protein is located at the 30S-50S ribosomal subunit interface and may play a role in the structure and function of the aminoacyl-tRNA binding site.</text>
</comment>
<reference evidence="5 6" key="1">
    <citation type="journal article" date="2016" name="Nat. Commun.">
        <title>Thousands of microbial genomes shed light on interconnected biogeochemical processes in an aquifer system.</title>
        <authorList>
            <person name="Anantharaman K."/>
            <person name="Brown C.T."/>
            <person name="Hug L.A."/>
            <person name="Sharon I."/>
            <person name="Castelle C.J."/>
            <person name="Probst A.J."/>
            <person name="Thomas B.C."/>
            <person name="Singh A."/>
            <person name="Wilkins M.J."/>
            <person name="Karaoz U."/>
            <person name="Brodie E.L."/>
            <person name="Williams K.H."/>
            <person name="Hubbard S.S."/>
            <person name="Banfield J.F."/>
        </authorList>
    </citation>
    <scope>NUCLEOTIDE SEQUENCE [LARGE SCALE GENOMIC DNA]</scope>
</reference>
<dbReference type="InterPro" id="IPR038657">
    <property type="entry name" value="Ribosomal_bL19_sf"/>
</dbReference>
<dbReference type="GO" id="GO:0003735">
    <property type="term" value="F:structural constituent of ribosome"/>
    <property type="evidence" value="ECO:0007669"/>
    <property type="project" value="InterPro"/>
</dbReference>
<proteinExistence type="inferred from homology"/>
<dbReference type="Proteomes" id="UP000176631">
    <property type="component" value="Unassembled WGS sequence"/>
</dbReference>
<name>A0A1G1W9G3_9BACT</name>
<keyword evidence="3 4" id="KW-0687">Ribonucleoprotein</keyword>
<dbReference type="GO" id="GO:0006412">
    <property type="term" value="P:translation"/>
    <property type="evidence" value="ECO:0007669"/>
    <property type="project" value="InterPro"/>
</dbReference>
<dbReference type="PANTHER" id="PTHR15680">
    <property type="entry name" value="RIBOSOMAL PROTEIN L19"/>
    <property type="match status" value="1"/>
</dbReference>
<dbReference type="AlphaFoldDB" id="A0A1G1W9G3"/>
<evidence type="ECO:0000313" key="5">
    <source>
        <dbReference type="EMBL" id="OGY24328.1"/>
    </source>
</evidence>
<dbReference type="InterPro" id="IPR001857">
    <property type="entry name" value="Ribosomal_bL19"/>
</dbReference>
<evidence type="ECO:0000256" key="2">
    <source>
        <dbReference type="ARBA" id="ARBA00022980"/>
    </source>
</evidence>
<evidence type="ECO:0000313" key="6">
    <source>
        <dbReference type="Proteomes" id="UP000176631"/>
    </source>
</evidence>
<dbReference type="PANTHER" id="PTHR15680:SF9">
    <property type="entry name" value="LARGE RIBOSOMAL SUBUNIT PROTEIN BL19M"/>
    <property type="match status" value="1"/>
</dbReference>
<protein>
    <recommendedName>
        <fullName evidence="4">50S ribosomal protein L19</fullName>
    </recommendedName>
</protein>
<dbReference type="NCBIfam" id="TIGR01024">
    <property type="entry name" value="rplS_bact"/>
    <property type="match status" value="1"/>
</dbReference>
<evidence type="ECO:0000256" key="4">
    <source>
        <dbReference type="RuleBase" id="RU000559"/>
    </source>
</evidence>
<dbReference type="PRINTS" id="PR00061">
    <property type="entry name" value="RIBOSOMALL19"/>
</dbReference>
<dbReference type="SUPFAM" id="SSF50104">
    <property type="entry name" value="Translation proteins SH3-like domain"/>
    <property type="match status" value="1"/>
</dbReference>
<dbReference type="PIRSF" id="PIRSF002191">
    <property type="entry name" value="Ribosomal_L19"/>
    <property type="match status" value="1"/>
</dbReference>
<keyword evidence="2 5" id="KW-0689">Ribosomal protein</keyword>
<dbReference type="STRING" id="1802593.A2172_00490"/>
<sequence length="103" mass="11362">MENKDEVQISPGDLIRVDAKVKEGGKERIQSFEGTIISIRGTGDSKTFTVRKIASGGIGVERIWPLNSPTISKIKVIKSRKQKKAKLFYIRGLAGKEATGKYL</sequence>
<dbReference type="GO" id="GO:0022625">
    <property type="term" value="C:cytosolic large ribosomal subunit"/>
    <property type="evidence" value="ECO:0007669"/>
    <property type="project" value="TreeGrafter"/>
</dbReference>
<gene>
    <name evidence="5" type="ORF">A2172_00490</name>
</gene>
<accession>A0A1G1W9G3</accession>
<dbReference type="Pfam" id="PF01245">
    <property type="entry name" value="Ribosomal_L19"/>
    <property type="match status" value="1"/>
</dbReference>
<comment type="caution">
    <text evidence="5">The sequence shown here is derived from an EMBL/GenBank/DDBJ whole genome shotgun (WGS) entry which is preliminary data.</text>
</comment>
<evidence type="ECO:0000256" key="3">
    <source>
        <dbReference type="ARBA" id="ARBA00023274"/>
    </source>
</evidence>
<dbReference type="InterPro" id="IPR008991">
    <property type="entry name" value="Translation_prot_SH3-like_sf"/>
</dbReference>
<organism evidence="5 6">
    <name type="scientific">Candidatus Woykebacteria bacterium RBG_13_40_15</name>
    <dbReference type="NCBI Taxonomy" id="1802593"/>
    <lineage>
        <taxon>Bacteria</taxon>
        <taxon>Candidatus Woykeibacteriota</taxon>
    </lineage>
</organism>
<comment type="similarity">
    <text evidence="1 4">Belongs to the bacterial ribosomal protein bL19 family.</text>
</comment>